<dbReference type="Pfam" id="PF04020">
    <property type="entry name" value="Phage_holin_4_2"/>
    <property type="match status" value="1"/>
</dbReference>
<keyword evidence="1" id="KW-0472">Membrane</keyword>
<dbReference type="RefSeq" id="WP_046822032.1">
    <property type="nucleotide sequence ID" value="NZ_JBCLWQ010000002.1"/>
</dbReference>
<dbReference type="AlphaFoldDB" id="A0A0M3DJV1"/>
<reference evidence="2 3" key="1">
    <citation type="submission" date="2015-04" db="EMBL/GenBank/DDBJ databases">
        <title>Microcin producing Clostridium sp. JC272T.</title>
        <authorList>
            <person name="Jyothsna T."/>
            <person name="Sasikala C."/>
            <person name="Ramana C."/>
        </authorList>
    </citation>
    <scope>NUCLEOTIDE SEQUENCE [LARGE SCALE GENOMIC DNA]</scope>
    <source>
        <strain evidence="2 3">JC272</strain>
    </source>
</reference>
<protein>
    <recommendedName>
        <fullName evidence="4">Phage holin family protein</fullName>
    </recommendedName>
</protein>
<keyword evidence="1" id="KW-0812">Transmembrane</keyword>
<evidence type="ECO:0000313" key="3">
    <source>
        <dbReference type="Proteomes" id="UP000034407"/>
    </source>
</evidence>
<feature type="transmembrane region" description="Helical" evidence="1">
    <location>
        <begin position="6"/>
        <end position="23"/>
    </location>
</feature>
<dbReference type="PANTHER" id="PTHR37309:SF1">
    <property type="entry name" value="SLR0284 PROTEIN"/>
    <property type="match status" value="1"/>
</dbReference>
<proteinExistence type="predicted"/>
<keyword evidence="1" id="KW-1133">Transmembrane helix</keyword>
<gene>
    <name evidence="2" type="ORF">VN21_03270</name>
</gene>
<comment type="caution">
    <text evidence="2">The sequence shown here is derived from an EMBL/GenBank/DDBJ whole genome shotgun (WGS) entry which is preliminary data.</text>
</comment>
<evidence type="ECO:0000256" key="1">
    <source>
        <dbReference type="SAM" id="Phobius"/>
    </source>
</evidence>
<feature type="transmembrane region" description="Helical" evidence="1">
    <location>
        <begin position="30"/>
        <end position="47"/>
    </location>
</feature>
<sequence>MKKVSLFIVVNAISLYIVSLLMSSVSITSFSSLLILTVIFGVLNLTIKPLLQFFSLPITFLTLGLFSLVINALVLKLAFSIVPGVHLYGFVSAIGASILLSIANTIIYNVLD</sequence>
<name>A0A0M3DJV1_9FIRM</name>
<dbReference type="InterPro" id="IPR007165">
    <property type="entry name" value="Phage_holin_4_2"/>
</dbReference>
<evidence type="ECO:0008006" key="4">
    <source>
        <dbReference type="Google" id="ProtNLM"/>
    </source>
</evidence>
<dbReference type="PANTHER" id="PTHR37309">
    <property type="entry name" value="SLR0284 PROTEIN"/>
    <property type="match status" value="1"/>
</dbReference>
<dbReference type="EMBL" id="LBBT01000067">
    <property type="protein sequence ID" value="KKY02426.1"/>
    <property type="molecule type" value="Genomic_DNA"/>
</dbReference>
<feature type="transmembrane region" description="Helical" evidence="1">
    <location>
        <begin position="53"/>
        <end position="75"/>
    </location>
</feature>
<dbReference type="PATRIC" id="fig|1629550.3.peg.3353"/>
<evidence type="ECO:0000313" key="2">
    <source>
        <dbReference type="EMBL" id="KKY02426.1"/>
    </source>
</evidence>
<keyword evidence="3" id="KW-1185">Reference proteome</keyword>
<feature type="transmembrane region" description="Helical" evidence="1">
    <location>
        <begin position="87"/>
        <end position="111"/>
    </location>
</feature>
<accession>A0A0M3DJV1</accession>
<dbReference type="Proteomes" id="UP000034407">
    <property type="component" value="Unassembled WGS sequence"/>
</dbReference>
<organism evidence="2 3">
    <name type="scientific">Paraclostridium benzoelyticum</name>
    <dbReference type="NCBI Taxonomy" id="1629550"/>
    <lineage>
        <taxon>Bacteria</taxon>
        <taxon>Bacillati</taxon>
        <taxon>Bacillota</taxon>
        <taxon>Clostridia</taxon>
        <taxon>Peptostreptococcales</taxon>
        <taxon>Peptostreptococcaceae</taxon>
        <taxon>Paraclostridium</taxon>
    </lineage>
</organism>
<dbReference type="OrthoDB" id="7205479at2"/>